<feature type="transmembrane region" description="Helical" evidence="7">
    <location>
        <begin position="20"/>
        <end position="40"/>
    </location>
</feature>
<accession>A0ABT3YCI7</accession>
<dbReference type="PANTHER" id="PTHR30477">
    <property type="entry name" value="ABC-TRANSPORTER METAL-BINDING PROTEIN"/>
    <property type="match status" value="1"/>
</dbReference>
<feature type="transmembrane region" description="Helical" evidence="7">
    <location>
        <begin position="177"/>
        <end position="194"/>
    </location>
</feature>
<feature type="transmembrane region" description="Helical" evidence="7">
    <location>
        <begin position="135"/>
        <end position="156"/>
    </location>
</feature>
<dbReference type="InterPro" id="IPR037294">
    <property type="entry name" value="ABC_BtuC-like"/>
</dbReference>
<feature type="transmembrane region" description="Helical" evidence="7">
    <location>
        <begin position="200"/>
        <end position="218"/>
    </location>
</feature>
<evidence type="ECO:0000256" key="2">
    <source>
        <dbReference type="ARBA" id="ARBA00008034"/>
    </source>
</evidence>
<dbReference type="InterPro" id="IPR001626">
    <property type="entry name" value="ABC_TroCD"/>
</dbReference>
<reference evidence="8" key="1">
    <citation type="submission" date="2022-10" db="EMBL/GenBank/DDBJ databases">
        <title>Hoeflea sp. J2-29, isolated from marine algae.</title>
        <authorList>
            <person name="Kristyanto S."/>
            <person name="Kim J.M."/>
            <person name="Jeon C.O."/>
        </authorList>
    </citation>
    <scope>NUCLEOTIDE SEQUENCE</scope>
    <source>
        <strain evidence="8">J2-29</strain>
    </source>
</reference>
<comment type="similarity">
    <text evidence="2 6">Belongs to the ABC-3 integral membrane protein family.</text>
</comment>
<dbReference type="Pfam" id="PF00950">
    <property type="entry name" value="ABC-3"/>
    <property type="match status" value="1"/>
</dbReference>
<keyword evidence="5 7" id="KW-0472">Membrane</keyword>
<evidence type="ECO:0000313" key="8">
    <source>
        <dbReference type="EMBL" id="MCY0093601.1"/>
    </source>
</evidence>
<organism evidence="8 9">
    <name type="scientific">Hoeflea ulvae</name>
    <dbReference type="NCBI Taxonomy" id="2983764"/>
    <lineage>
        <taxon>Bacteria</taxon>
        <taxon>Pseudomonadati</taxon>
        <taxon>Pseudomonadota</taxon>
        <taxon>Alphaproteobacteria</taxon>
        <taxon>Hyphomicrobiales</taxon>
        <taxon>Rhizobiaceae</taxon>
        <taxon>Hoeflea</taxon>
    </lineage>
</organism>
<comment type="caution">
    <text evidence="8">The sequence shown here is derived from an EMBL/GenBank/DDBJ whole genome shotgun (WGS) entry which is preliminary data.</text>
</comment>
<feature type="transmembrane region" description="Helical" evidence="7">
    <location>
        <begin position="252"/>
        <end position="271"/>
    </location>
</feature>
<dbReference type="Gene3D" id="1.10.3470.10">
    <property type="entry name" value="ABC transporter involved in vitamin B12 uptake, BtuC"/>
    <property type="match status" value="1"/>
</dbReference>
<keyword evidence="4 7" id="KW-1133">Transmembrane helix</keyword>
<evidence type="ECO:0000313" key="9">
    <source>
        <dbReference type="Proteomes" id="UP001081283"/>
    </source>
</evidence>
<dbReference type="CDD" id="cd06550">
    <property type="entry name" value="TM_ABC_iron-siderophores_like"/>
    <property type="match status" value="1"/>
</dbReference>
<feature type="transmembrane region" description="Helical" evidence="7">
    <location>
        <begin position="97"/>
        <end position="115"/>
    </location>
</feature>
<dbReference type="SUPFAM" id="SSF81345">
    <property type="entry name" value="ABC transporter involved in vitamin B12 uptake, BtuC"/>
    <property type="match status" value="1"/>
</dbReference>
<evidence type="ECO:0000256" key="3">
    <source>
        <dbReference type="ARBA" id="ARBA00022692"/>
    </source>
</evidence>
<gene>
    <name evidence="8" type="ORF">OEG82_06155</name>
</gene>
<proteinExistence type="inferred from homology"/>
<feature type="transmembrane region" description="Helical" evidence="7">
    <location>
        <begin position="60"/>
        <end position="85"/>
    </location>
</feature>
<dbReference type="EMBL" id="JAOVZQ010000001">
    <property type="protein sequence ID" value="MCY0093601.1"/>
    <property type="molecule type" value="Genomic_DNA"/>
</dbReference>
<evidence type="ECO:0000256" key="5">
    <source>
        <dbReference type="ARBA" id="ARBA00023136"/>
    </source>
</evidence>
<name>A0ABT3YCI7_9HYPH</name>
<comment type="subcellular location">
    <subcellularLocation>
        <location evidence="6">Cell membrane</location>
        <topology evidence="6">Multi-pass membrane protein</topology>
    </subcellularLocation>
    <subcellularLocation>
        <location evidence="1">Membrane</location>
        <topology evidence="1">Multi-pass membrane protein</topology>
    </subcellularLocation>
</comment>
<protein>
    <submittedName>
        <fullName evidence="8">Metal ABC transporter permease</fullName>
    </submittedName>
</protein>
<feature type="transmembrane region" description="Helical" evidence="7">
    <location>
        <begin position="225"/>
        <end position="246"/>
    </location>
</feature>
<keyword evidence="3 6" id="KW-0812">Transmembrane</keyword>
<dbReference type="Proteomes" id="UP001081283">
    <property type="component" value="Unassembled WGS sequence"/>
</dbReference>
<evidence type="ECO:0000256" key="6">
    <source>
        <dbReference type="RuleBase" id="RU003943"/>
    </source>
</evidence>
<keyword evidence="9" id="KW-1185">Reference proteome</keyword>
<keyword evidence="6" id="KW-0813">Transport</keyword>
<sequence length="298" mass="31512">MDAVLDFFIDPFRFAYMQKAFLITFLIALPMAAMSSLMVLKGWSLLGDAMSHAVLPGIVMAYIAGLPLVIGAFAAGLFCAVATGWLNANSRVKEDTVMGIVFSGMFGLGIVLHVSVRSSLHLDHILFGDMLGVSWSDIGATALLAALCGAFLMIKWRDLVAQAFDGMHARAIGLRTGWLHYGLLTAIALMIVASLKAVGIILSIALLVAPGAIAFLVARTFAGMLGVAVGSVVLSGVAGIFLSYHIDSEPAPTMVLVMTGLFVLALIVSQIRDMRLRQAARGETNGAATVIRGSSRRQ</sequence>
<dbReference type="RefSeq" id="WP_267611555.1">
    <property type="nucleotide sequence ID" value="NZ_JAOVZQ010000001.1"/>
</dbReference>
<evidence type="ECO:0000256" key="7">
    <source>
        <dbReference type="SAM" id="Phobius"/>
    </source>
</evidence>
<dbReference type="PANTHER" id="PTHR30477:SF24">
    <property type="entry name" value="IRON TRANSPORT SYSTEM MEMBRANE PROTEIN HI_0359-RELATED"/>
    <property type="match status" value="1"/>
</dbReference>
<evidence type="ECO:0000256" key="1">
    <source>
        <dbReference type="ARBA" id="ARBA00004141"/>
    </source>
</evidence>
<evidence type="ECO:0000256" key="4">
    <source>
        <dbReference type="ARBA" id="ARBA00022989"/>
    </source>
</evidence>